<protein>
    <recommendedName>
        <fullName evidence="3">S-adenosylhomocysteine hydrolase</fullName>
    </recommendedName>
</protein>
<sequence>MKTPNTVEGRITRRIDSSDRDVFMRKDFVDIASYTQIGRSLKELVKKGKIVKIGYGLYAKAVFSPLSKRIVTRRGLRELATEALKKLQIEVVASSYDQAYSQGRTTQVPTGRVVGVKGRVSRKIGYDGKYVTFEYVS</sequence>
<keyword evidence="2" id="KW-1185">Reference proteome</keyword>
<dbReference type="InterPro" id="IPR045738">
    <property type="entry name" value="DUF6088"/>
</dbReference>
<gene>
    <name evidence="1" type="ORF">COO91_09970</name>
</gene>
<dbReference type="KEGG" id="nfl:COO91_09970"/>
<organism evidence="1 2">
    <name type="scientific">Nostoc flagelliforme CCNUN1</name>
    <dbReference type="NCBI Taxonomy" id="2038116"/>
    <lineage>
        <taxon>Bacteria</taxon>
        <taxon>Bacillati</taxon>
        <taxon>Cyanobacteriota</taxon>
        <taxon>Cyanophyceae</taxon>
        <taxon>Nostocales</taxon>
        <taxon>Nostocaceae</taxon>
        <taxon>Nostoc</taxon>
    </lineage>
</organism>
<proteinExistence type="predicted"/>
<dbReference type="Proteomes" id="UP000232003">
    <property type="component" value="Plasmid pNFSY06"/>
</dbReference>
<dbReference type="Pfam" id="PF19570">
    <property type="entry name" value="DUF6088"/>
    <property type="match status" value="1"/>
</dbReference>
<dbReference type="EMBL" id="CP024791">
    <property type="protein sequence ID" value="AUB43780.1"/>
    <property type="molecule type" value="Genomic_DNA"/>
</dbReference>
<geneLocation type="plasmid" evidence="2">
    <name>pnfsy06</name>
</geneLocation>
<keyword evidence="1" id="KW-0614">Plasmid</keyword>
<dbReference type="AlphaFoldDB" id="A0A2K8T801"/>
<reference evidence="1 2" key="1">
    <citation type="submission" date="2017-11" db="EMBL/GenBank/DDBJ databases">
        <title>Complete genome of a free-living desiccation-tolerant cyanobacterium and its photosynthetic adaptation to extreme terrestrial habitat.</title>
        <authorList>
            <person name="Shang J."/>
        </authorList>
    </citation>
    <scope>NUCLEOTIDE SEQUENCE [LARGE SCALE GENOMIC DNA]</scope>
    <source>
        <strain evidence="1 2">CCNUN1</strain>
        <plasmid evidence="2">pnfsy06</plasmid>
    </source>
</reference>
<evidence type="ECO:0008006" key="3">
    <source>
        <dbReference type="Google" id="ProtNLM"/>
    </source>
</evidence>
<dbReference type="OrthoDB" id="573467at2"/>
<accession>A0A2K8T801</accession>
<evidence type="ECO:0000313" key="2">
    <source>
        <dbReference type="Proteomes" id="UP000232003"/>
    </source>
</evidence>
<name>A0A2K8T801_9NOSO</name>
<dbReference type="RefSeq" id="WP_100903766.1">
    <property type="nucleotide sequence ID" value="NZ_CAWNNC010000007.1"/>
</dbReference>
<evidence type="ECO:0000313" key="1">
    <source>
        <dbReference type="EMBL" id="AUB43780.1"/>
    </source>
</evidence>